<dbReference type="AlphaFoldDB" id="M1DZL6"/>
<proteinExistence type="predicted"/>
<dbReference type="Proteomes" id="UP000011115">
    <property type="component" value="Unassembled WGS sequence"/>
</dbReference>
<dbReference type="InParanoid" id="M1DZL6"/>
<reference evidence="1" key="2">
    <citation type="submission" date="2015-06" db="UniProtKB">
        <authorList>
            <consortium name="EnsemblPlants"/>
        </authorList>
    </citation>
    <scope>IDENTIFICATION</scope>
    <source>
        <strain evidence="1">DM1-3 516 R44</strain>
    </source>
</reference>
<name>M1DZL6_SOLTU</name>
<sequence length="161" mass="17271">MVRKPSPFNLFSNLGGGGAMGSARATGGGARAGIDSVVGGVAAEGVMACLLKVIVHTGFRGTNKERYQALSVSYRVPSANSGTSSKVTDSNHQLDTQLKVCAHLATLVALTDPRFSEWSLVPPIAKYLLNSWDQDDGLSRGRRPGRRCAELLLKFTEFYRL</sequence>
<dbReference type="PaxDb" id="4113-PGSC0003DMT400096961"/>
<keyword evidence="2" id="KW-1185">Reference proteome</keyword>
<dbReference type="Gramene" id="PGSC0003DMT400096961">
    <property type="protein sequence ID" value="PGSC0003DMT400096961"/>
    <property type="gene ID" value="PGSC0003DMG400046532"/>
</dbReference>
<organism evidence="1 2">
    <name type="scientific">Solanum tuberosum</name>
    <name type="common">Potato</name>
    <dbReference type="NCBI Taxonomy" id="4113"/>
    <lineage>
        <taxon>Eukaryota</taxon>
        <taxon>Viridiplantae</taxon>
        <taxon>Streptophyta</taxon>
        <taxon>Embryophyta</taxon>
        <taxon>Tracheophyta</taxon>
        <taxon>Spermatophyta</taxon>
        <taxon>Magnoliopsida</taxon>
        <taxon>eudicotyledons</taxon>
        <taxon>Gunneridae</taxon>
        <taxon>Pentapetalae</taxon>
        <taxon>asterids</taxon>
        <taxon>lamiids</taxon>
        <taxon>Solanales</taxon>
        <taxon>Solanaceae</taxon>
        <taxon>Solanoideae</taxon>
        <taxon>Solaneae</taxon>
        <taxon>Solanum</taxon>
    </lineage>
</organism>
<dbReference type="HOGENOM" id="CLU_1646709_0_0_1"/>
<evidence type="ECO:0000313" key="1">
    <source>
        <dbReference type="EnsemblPlants" id="PGSC0003DMT400096961"/>
    </source>
</evidence>
<accession>M1DZL6</accession>
<reference evidence="2" key="1">
    <citation type="journal article" date="2011" name="Nature">
        <title>Genome sequence and analysis of the tuber crop potato.</title>
        <authorList>
            <consortium name="The Potato Genome Sequencing Consortium"/>
        </authorList>
    </citation>
    <scope>NUCLEOTIDE SEQUENCE [LARGE SCALE GENOMIC DNA]</scope>
    <source>
        <strain evidence="2">cv. DM1-3 516 R44</strain>
    </source>
</reference>
<dbReference type="EnsemblPlants" id="PGSC0003DMT400096961">
    <property type="protein sequence ID" value="PGSC0003DMT400096961"/>
    <property type="gene ID" value="PGSC0003DMG400046532"/>
</dbReference>
<evidence type="ECO:0000313" key="2">
    <source>
        <dbReference type="Proteomes" id="UP000011115"/>
    </source>
</evidence>
<protein>
    <submittedName>
        <fullName evidence="1">Uncharacterized protein</fullName>
    </submittedName>
</protein>